<keyword evidence="3" id="KW-0479">Metal-binding</keyword>
<feature type="binding site" evidence="3">
    <location>
        <begin position="141"/>
        <end position="144"/>
    </location>
    <ligand>
        <name>GTP</name>
        <dbReference type="ChEBI" id="CHEBI:37565"/>
    </ligand>
</feature>
<dbReference type="Pfam" id="PF03193">
    <property type="entry name" value="RsgA_GTPase"/>
    <property type="match status" value="1"/>
</dbReference>
<dbReference type="AlphaFoldDB" id="A0A806KDB1"/>
<comment type="subunit">
    <text evidence="3">Monomer. Associates with 30S ribosomal subunit, binds 16S rRNA.</text>
</comment>
<name>A0A806KDB1_9BACT</name>
<comment type="similarity">
    <text evidence="3">Belongs to the TRAFAC class YlqF/YawG GTPase family. RsgA subfamily.</text>
</comment>
<sequence length="322" mass="35904">MKSTPETNNSEIRKGLVLRGSRNVITVRINTDKEAMELECRIKGKVLKDCGDYYNPFAPGDIVSVEWQKGSKTALILSVEKRRNLFSRFNQKGTASQLLAANVDYVLCICTPASPPFRPRFIDRLLLQADIAGIEAVIICNKIDIAYEDADVDERLEDYKRIGYRVMLLSAKTGEGLEELRGVITGKTSVIIGQSGVGKSSLINALQPGMNIKEGTLNEKYDRGVHTTTMSFMAELPNETKIIDTPGVRRFIPDGIKADELITYMREFAPLATQCSFGLSCSHKTEIGCKIMEAVDAGVIHEDRYESFLRIRDDLEGNFSDY</sequence>
<feature type="domain" description="CP-type G" evidence="5">
    <location>
        <begin position="92"/>
        <end position="251"/>
    </location>
</feature>
<feature type="binding site" evidence="3">
    <location>
        <position position="283"/>
    </location>
    <ligand>
        <name>Zn(2+)</name>
        <dbReference type="ChEBI" id="CHEBI:29105"/>
    </ligand>
</feature>
<proteinExistence type="inferred from homology"/>
<keyword evidence="3" id="KW-0690">Ribosome biogenesis</keyword>
<dbReference type="GO" id="GO:0046872">
    <property type="term" value="F:metal ion binding"/>
    <property type="evidence" value="ECO:0007669"/>
    <property type="project" value="UniProtKB-KW"/>
</dbReference>
<evidence type="ECO:0000259" key="4">
    <source>
        <dbReference type="PROSITE" id="PS50936"/>
    </source>
</evidence>
<dbReference type="InterPro" id="IPR010914">
    <property type="entry name" value="RsgA_GTPase_dom"/>
</dbReference>
<keyword evidence="3" id="KW-0963">Cytoplasm</keyword>
<keyword evidence="3" id="KW-0378">Hydrolase</keyword>
<evidence type="ECO:0000313" key="6">
    <source>
        <dbReference type="EMBL" id="AGS52587.1"/>
    </source>
</evidence>
<gene>
    <name evidence="3" type="primary">rsgA</name>
</gene>
<comment type="cofactor">
    <cofactor evidence="3">
        <name>Zn(2+)</name>
        <dbReference type="ChEBI" id="CHEBI:29105"/>
    </cofactor>
    <text evidence="3">Binds 1 zinc ion per subunit.</text>
</comment>
<dbReference type="InterPro" id="IPR004881">
    <property type="entry name" value="Ribosome_biogen_GTPase_RsgA"/>
</dbReference>
<comment type="subcellular location">
    <subcellularLocation>
        <location evidence="3">Cytoplasm</location>
    </subcellularLocation>
</comment>
<dbReference type="PANTHER" id="PTHR32120:SF11">
    <property type="entry name" value="SMALL RIBOSOMAL SUBUNIT BIOGENESIS GTPASE RSGA 1, MITOCHONDRIAL-RELATED"/>
    <property type="match status" value="1"/>
</dbReference>
<dbReference type="Gene3D" id="1.10.40.50">
    <property type="entry name" value="Probable gtpase engc, domain 3"/>
    <property type="match status" value="1"/>
</dbReference>
<keyword evidence="1 3" id="KW-0547">Nucleotide-binding</keyword>
<dbReference type="GO" id="GO:0005525">
    <property type="term" value="F:GTP binding"/>
    <property type="evidence" value="ECO:0007669"/>
    <property type="project" value="UniProtKB-UniRule"/>
</dbReference>
<reference evidence="6" key="1">
    <citation type="submission" date="2012-03" db="EMBL/GenBank/DDBJ databases">
        <title>Functional metagenomics reveals considerable lignocellulase gene clusters in the gut microbiome of a wood-feeding higher termite.</title>
        <authorList>
            <person name="Liu N."/>
        </authorList>
    </citation>
    <scope>NUCLEOTIDE SEQUENCE</scope>
</reference>
<dbReference type="GO" id="GO:0019843">
    <property type="term" value="F:rRNA binding"/>
    <property type="evidence" value="ECO:0007669"/>
    <property type="project" value="UniProtKB-KW"/>
</dbReference>
<feature type="binding site" evidence="3">
    <location>
        <position position="281"/>
    </location>
    <ligand>
        <name>Zn(2+)</name>
        <dbReference type="ChEBI" id="CHEBI:29105"/>
    </ligand>
</feature>
<dbReference type="InterPro" id="IPR030378">
    <property type="entry name" value="G_CP_dom"/>
</dbReference>
<comment type="function">
    <text evidence="3">One of several proteins that assist in the late maturation steps of the functional core of the 30S ribosomal subunit. Helps release RbfA from mature subunits. May play a role in the assembly of ribosomal proteins into the subunit. Circularly permuted GTPase that catalyzes slow GTP hydrolysis, GTPase activity is stimulated by the 30S ribosomal subunit.</text>
</comment>
<evidence type="ECO:0000259" key="5">
    <source>
        <dbReference type="PROSITE" id="PS51721"/>
    </source>
</evidence>
<feature type="domain" description="EngC GTPase" evidence="4">
    <location>
        <begin position="101"/>
        <end position="249"/>
    </location>
</feature>
<dbReference type="CDD" id="cd01854">
    <property type="entry name" value="YjeQ_EngC"/>
    <property type="match status" value="1"/>
</dbReference>
<dbReference type="PROSITE" id="PS50936">
    <property type="entry name" value="ENGC_GTPASE"/>
    <property type="match status" value="1"/>
</dbReference>
<feature type="binding site" evidence="3">
    <location>
        <begin position="193"/>
        <end position="201"/>
    </location>
    <ligand>
        <name>GTP</name>
        <dbReference type="ChEBI" id="CHEBI:37565"/>
    </ligand>
</feature>
<dbReference type="HAMAP" id="MF_01820">
    <property type="entry name" value="GTPase_RsgA"/>
    <property type="match status" value="1"/>
</dbReference>
<keyword evidence="2 3" id="KW-0342">GTP-binding</keyword>
<keyword evidence="3" id="KW-0862">Zinc</keyword>
<keyword evidence="3" id="KW-0699">rRNA-binding</keyword>
<dbReference type="EMBL" id="JQ844202">
    <property type="protein sequence ID" value="AGS52587.1"/>
    <property type="molecule type" value="Genomic_DNA"/>
</dbReference>
<dbReference type="SUPFAM" id="SSF52540">
    <property type="entry name" value="P-loop containing nucleoside triphosphate hydrolases"/>
    <property type="match status" value="1"/>
</dbReference>
<dbReference type="EC" id="3.6.1.-" evidence="3"/>
<dbReference type="Gene3D" id="3.40.50.300">
    <property type="entry name" value="P-loop containing nucleotide triphosphate hydrolases"/>
    <property type="match status" value="1"/>
</dbReference>
<dbReference type="InterPro" id="IPR027417">
    <property type="entry name" value="P-loop_NTPase"/>
</dbReference>
<feature type="binding site" evidence="3">
    <location>
        <position position="289"/>
    </location>
    <ligand>
        <name>Zn(2+)</name>
        <dbReference type="ChEBI" id="CHEBI:29105"/>
    </ligand>
</feature>
<dbReference type="GO" id="GO:0003924">
    <property type="term" value="F:GTPase activity"/>
    <property type="evidence" value="ECO:0007669"/>
    <property type="project" value="UniProtKB-UniRule"/>
</dbReference>
<dbReference type="GO" id="GO:0042274">
    <property type="term" value="P:ribosomal small subunit biogenesis"/>
    <property type="evidence" value="ECO:0007669"/>
    <property type="project" value="UniProtKB-UniRule"/>
</dbReference>
<dbReference type="NCBIfam" id="TIGR00157">
    <property type="entry name" value="ribosome small subunit-dependent GTPase A"/>
    <property type="match status" value="1"/>
</dbReference>
<evidence type="ECO:0000256" key="3">
    <source>
        <dbReference type="HAMAP-Rule" id="MF_01820"/>
    </source>
</evidence>
<protein>
    <recommendedName>
        <fullName evidence="3">Small ribosomal subunit biogenesis GTPase RsgA</fullName>
        <ecNumber evidence="3">3.6.1.-</ecNumber>
    </recommendedName>
</protein>
<dbReference type="GO" id="GO:0005737">
    <property type="term" value="C:cytoplasm"/>
    <property type="evidence" value="ECO:0007669"/>
    <property type="project" value="UniProtKB-SubCell"/>
</dbReference>
<organism evidence="6">
    <name type="scientific">uncultured bacterium contig00042</name>
    <dbReference type="NCBI Taxonomy" id="1181529"/>
    <lineage>
        <taxon>Bacteria</taxon>
        <taxon>environmental samples</taxon>
    </lineage>
</organism>
<dbReference type="PROSITE" id="PS51721">
    <property type="entry name" value="G_CP"/>
    <property type="match status" value="1"/>
</dbReference>
<keyword evidence="3" id="KW-0694">RNA-binding</keyword>
<feature type="binding site" evidence="3">
    <location>
        <position position="275"/>
    </location>
    <ligand>
        <name>Zn(2+)</name>
        <dbReference type="ChEBI" id="CHEBI:29105"/>
    </ligand>
</feature>
<evidence type="ECO:0000256" key="2">
    <source>
        <dbReference type="ARBA" id="ARBA00023134"/>
    </source>
</evidence>
<dbReference type="PANTHER" id="PTHR32120">
    <property type="entry name" value="SMALL RIBOSOMAL SUBUNIT BIOGENESIS GTPASE RSGA"/>
    <property type="match status" value="1"/>
</dbReference>
<accession>A0A806KDB1</accession>
<evidence type="ECO:0000256" key="1">
    <source>
        <dbReference type="ARBA" id="ARBA00022741"/>
    </source>
</evidence>